<dbReference type="GO" id="GO:0004519">
    <property type="term" value="F:endonuclease activity"/>
    <property type="evidence" value="ECO:0007669"/>
    <property type="project" value="UniProtKB-KW"/>
</dbReference>
<dbReference type="RefSeq" id="WP_139172408.1">
    <property type="nucleotide sequence ID" value="NZ_FNIA01000036.1"/>
</dbReference>
<proteinExistence type="predicted"/>
<protein>
    <submittedName>
        <fullName evidence="1">Restriction endonuclease</fullName>
    </submittedName>
</protein>
<evidence type="ECO:0000313" key="1">
    <source>
        <dbReference type="EMBL" id="SDN42853.1"/>
    </source>
</evidence>
<reference evidence="1 2" key="1">
    <citation type="submission" date="2016-10" db="EMBL/GenBank/DDBJ databases">
        <authorList>
            <person name="de Groot N.N."/>
        </authorList>
    </citation>
    <scope>NUCLEOTIDE SEQUENCE [LARGE SCALE GENOMIC DNA]</scope>
    <source>
        <strain evidence="2">EB21,IBRC-M 10013,KCTC 4048</strain>
    </source>
</reference>
<dbReference type="Proteomes" id="UP000199370">
    <property type="component" value="Unassembled WGS sequence"/>
</dbReference>
<accession>A0A1H0BBW0</accession>
<keyword evidence="1" id="KW-0540">Nuclease</keyword>
<keyword evidence="2" id="KW-1185">Reference proteome</keyword>
<dbReference type="OrthoDB" id="350277at2157"/>
<gene>
    <name evidence="1" type="ORF">SAMN05192554_13619</name>
</gene>
<evidence type="ECO:0000313" key="2">
    <source>
        <dbReference type="Proteomes" id="UP000199370"/>
    </source>
</evidence>
<organism evidence="1 2">
    <name type="scientific">Haloarchaeobius iranensis</name>
    <dbReference type="NCBI Taxonomy" id="996166"/>
    <lineage>
        <taxon>Archaea</taxon>
        <taxon>Methanobacteriati</taxon>
        <taxon>Methanobacteriota</taxon>
        <taxon>Stenosarchaea group</taxon>
        <taxon>Halobacteria</taxon>
        <taxon>Halobacteriales</taxon>
        <taxon>Halorubellaceae</taxon>
        <taxon>Haloarchaeobius</taxon>
    </lineage>
</organism>
<keyword evidence="1" id="KW-0378">Hydrolase</keyword>
<name>A0A1H0BBW0_9EURY</name>
<sequence>MEYSEKLTDIPKEHLEDLRTYLNNVRTSSVRHFSVETAFARTDLDKATVQTVFSVLVQEDALKAKIEVRCPHCTAQQGIFTKRSEVPSRSKICIDCEREFRVDKKRNWEVVYEIVDGDHDFFPEDGQWQIRKFIDEEVDCSKSFFEQELKRFEKMDNPQKRGRDFDYFVGLLFQQLEGVDIRIKPNGNSGEVDVHMSCLDAQDWLYRLVGSNTFIENKWVSPPIEKSEIIDFYEKVEDLPNCRRAYFLSMSGFTKGQRTKTGALAKVRAYKDPILVDLYRDDLDQMIENASPESTLRNRQMY</sequence>
<dbReference type="EMBL" id="FNIA01000036">
    <property type="protein sequence ID" value="SDN42853.1"/>
    <property type="molecule type" value="Genomic_DNA"/>
</dbReference>
<dbReference type="AlphaFoldDB" id="A0A1H0BBW0"/>
<keyword evidence="1" id="KW-0255">Endonuclease</keyword>